<comment type="caution">
    <text evidence="1">The sequence shown here is derived from an EMBL/GenBank/DDBJ whole genome shotgun (WGS) entry which is preliminary data.</text>
</comment>
<evidence type="ECO:0000313" key="1">
    <source>
        <dbReference type="EMBL" id="PUV22446.1"/>
    </source>
</evidence>
<sequence length="149" mass="17558">MDCPWQWTDPIIDFKMGVSFKKDLMVRWVEDIGKFLRIWIEGYDAFAEPSDPALFADAYQKFFDKDRNFYLQLSDDELTSYSREELQGQQLHPLALTFFFDGLNVQGEEQHNLLRKAKLLLNLAMAETASFSFQDYQYLSMIDSKLNNQ</sequence>
<keyword evidence="2" id="KW-1185">Reference proteome</keyword>
<proteinExistence type="predicted"/>
<name>A0A363NNR4_9SPHI</name>
<dbReference type="Proteomes" id="UP000250831">
    <property type="component" value="Unassembled WGS sequence"/>
</dbReference>
<protein>
    <submittedName>
        <fullName evidence="1">Uncharacterized protein</fullName>
    </submittedName>
</protein>
<accession>A0A363NNR4</accession>
<gene>
    <name evidence="1" type="ORF">DCO56_23140</name>
</gene>
<dbReference type="EMBL" id="QCXX01000007">
    <property type="protein sequence ID" value="PUV22446.1"/>
    <property type="molecule type" value="Genomic_DNA"/>
</dbReference>
<dbReference type="AlphaFoldDB" id="A0A363NNR4"/>
<reference evidence="1 2" key="1">
    <citation type="submission" date="2018-04" db="EMBL/GenBank/DDBJ databases">
        <title>Sphingobacterium sp. M46 Genome.</title>
        <authorList>
            <person name="Cheng J."/>
            <person name="Li Y."/>
        </authorList>
    </citation>
    <scope>NUCLEOTIDE SEQUENCE [LARGE SCALE GENOMIC DNA]</scope>
    <source>
        <strain evidence="1 2">M46</strain>
    </source>
</reference>
<evidence type="ECO:0000313" key="2">
    <source>
        <dbReference type="Proteomes" id="UP000250831"/>
    </source>
</evidence>
<organism evidence="1 2">
    <name type="scientific">Sphingobacterium athyrii</name>
    <dbReference type="NCBI Taxonomy" id="2152717"/>
    <lineage>
        <taxon>Bacteria</taxon>
        <taxon>Pseudomonadati</taxon>
        <taxon>Bacteroidota</taxon>
        <taxon>Sphingobacteriia</taxon>
        <taxon>Sphingobacteriales</taxon>
        <taxon>Sphingobacteriaceae</taxon>
        <taxon>Sphingobacterium</taxon>
    </lineage>
</organism>